<gene>
    <name evidence="1" type="ORF">EYC98_00255</name>
</gene>
<evidence type="ECO:0000313" key="1">
    <source>
        <dbReference type="EMBL" id="MCX2979292.1"/>
    </source>
</evidence>
<evidence type="ECO:0000313" key="2">
    <source>
        <dbReference type="Proteomes" id="UP001143362"/>
    </source>
</evidence>
<sequence length="75" mass="8310">MSIDCRTRRHCERKDLNRDDIFDALIPAALPRNAELAARGLDYKNLPSLSFDVDGRSITLVEQGGALRIVEGAGR</sequence>
<proteinExistence type="predicted"/>
<evidence type="ECO:0008006" key="3">
    <source>
        <dbReference type="Google" id="ProtNLM"/>
    </source>
</evidence>
<dbReference type="RefSeq" id="WP_279243294.1">
    <property type="nucleotide sequence ID" value="NZ_SHNN01000001.1"/>
</dbReference>
<name>A0ABT3TCT8_9GAMM</name>
<accession>A0ABT3TCT8</accession>
<protein>
    <recommendedName>
        <fullName evidence="3">Halobacterial output domain-containing protein</fullName>
    </recommendedName>
</protein>
<dbReference type="EMBL" id="SHNN01000001">
    <property type="protein sequence ID" value="MCX2979292.1"/>
    <property type="molecule type" value="Genomic_DNA"/>
</dbReference>
<dbReference type="Proteomes" id="UP001143362">
    <property type="component" value="Unassembled WGS sequence"/>
</dbReference>
<comment type="caution">
    <text evidence="1">The sequence shown here is derived from an EMBL/GenBank/DDBJ whole genome shotgun (WGS) entry which is preliminary data.</text>
</comment>
<keyword evidence="2" id="KW-1185">Reference proteome</keyword>
<organism evidence="1 2">
    <name type="scientific">Candidatus Litorirhabdus singularis</name>
    <dbReference type="NCBI Taxonomy" id="2518993"/>
    <lineage>
        <taxon>Bacteria</taxon>
        <taxon>Pseudomonadati</taxon>
        <taxon>Pseudomonadota</taxon>
        <taxon>Gammaproteobacteria</taxon>
        <taxon>Cellvibrionales</taxon>
        <taxon>Halieaceae</taxon>
        <taxon>Candidatus Litorirhabdus</taxon>
    </lineage>
</organism>
<reference evidence="1" key="1">
    <citation type="submission" date="2019-02" db="EMBL/GenBank/DDBJ databases">
        <authorList>
            <person name="Li S.-H."/>
        </authorList>
    </citation>
    <scope>NUCLEOTIDE SEQUENCE</scope>
    <source>
        <strain evidence="1">IMCC14734</strain>
    </source>
</reference>